<dbReference type="FunFam" id="2.160.20.10:FF:000016">
    <property type="entry name" value="Polygalacturonase 7"/>
    <property type="match status" value="1"/>
</dbReference>
<dbReference type="EMBL" id="JAVXUO010000025">
    <property type="protein sequence ID" value="KAK2996033.1"/>
    <property type="molecule type" value="Genomic_DNA"/>
</dbReference>
<comment type="similarity">
    <text evidence="2 9">Belongs to the glycosyl hydrolase 28 family.</text>
</comment>
<dbReference type="Pfam" id="PF00295">
    <property type="entry name" value="Glyco_hydro_28"/>
    <property type="match status" value="1"/>
</dbReference>
<dbReference type="InterPro" id="IPR006626">
    <property type="entry name" value="PbH1"/>
</dbReference>
<dbReference type="GO" id="GO:0071555">
    <property type="term" value="P:cell wall organization"/>
    <property type="evidence" value="ECO:0007669"/>
    <property type="project" value="UniProtKB-KW"/>
</dbReference>
<dbReference type="SMART" id="SM00710">
    <property type="entry name" value="PbH1"/>
    <property type="match status" value="5"/>
</dbReference>
<dbReference type="PANTHER" id="PTHR31375">
    <property type="match status" value="1"/>
</dbReference>
<name>A0AA88R2T6_9ASTE</name>
<comment type="caution">
    <text evidence="14">The sequence shown here is derived from an EMBL/GenBank/DDBJ whole genome shotgun (WGS) entry which is preliminary data.</text>
</comment>
<comment type="subcellular location">
    <subcellularLocation>
        <location evidence="1">Secreted</location>
        <location evidence="1">Cell wall</location>
    </subcellularLocation>
</comment>
<feature type="chain" id="PRO_5041851825" description="Polygalacturonase" evidence="10">
    <location>
        <begin position="23"/>
        <end position="392"/>
    </location>
</feature>
<evidence type="ECO:0000256" key="8">
    <source>
        <dbReference type="PROSITE-ProRule" id="PRU10052"/>
    </source>
</evidence>
<evidence type="ECO:0000256" key="9">
    <source>
        <dbReference type="RuleBase" id="RU361169"/>
    </source>
</evidence>
<evidence type="ECO:0000256" key="6">
    <source>
        <dbReference type="ARBA" id="ARBA00023295"/>
    </source>
</evidence>
<feature type="signal peptide" evidence="10">
    <location>
        <begin position="1"/>
        <end position="22"/>
    </location>
</feature>
<evidence type="ECO:0000256" key="3">
    <source>
        <dbReference type="ARBA" id="ARBA00022512"/>
    </source>
</evidence>
<evidence type="ECO:0000313" key="12">
    <source>
        <dbReference type="EMBL" id="KAK2978762.1"/>
    </source>
</evidence>
<keyword evidence="6 9" id="KW-0326">Glycosidase</keyword>
<keyword evidence="7" id="KW-0961">Cell wall biogenesis/degradation</keyword>
<dbReference type="EMBL" id="JAVXUO010001833">
    <property type="protein sequence ID" value="KAK2978762.1"/>
    <property type="molecule type" value="Genomic_DNA"/>
</dbReference>
<dbReference type="EMBL" id="JAVXUO010003023">
    <property type="protein sequence ID" value="KAK2967372.1"/>
    <property type="molecule type" value="Genomic_DNA"/>
</dbReference>
<dbReference type="PROSITE" id="PS00502">
    <property type="entry name" value="POLYGALACTURONASE"/>
    <property type="match status" value="1"/>
</dbReference>
<dbReference type="AlphaFoldDB" id="A0AA88R2T6"/>
<dbReference type="InterPro" id="IPR012334">
    <property type="entry name" value="Pectin_lyas_fold"/>
</dbReference>
<evidence type="ECO:0000256" key="1">
    <source>
        <dbReference type="ARBA" id="ARBA00004191"/>
    </source>
</evidence>
<evidence type="ECO:0000256" key="2">
    <source>
        <dbReference type="ARBA" id="ARBA00008834"/>
    </source>
</evidence>
<feature type="active site" evidence="8">
    <location>
        <position position="241"/>
    </location>
</feature>
<reference evidence="14" key="1">
    <citation type="submission" date="2022-12" db="EMBL/GenBank/DDBJ databases">
        <title>Draft genome assemblies for two species of Escallonia (Escalloniales).</title>
        <authorList>
            <person name="Chanderbali A."/>
            <person name="Dervinis C."/>
            <person name="Anghel I."/>
            <person name="Soltis D."/>
            <person name="Soltis P."/>
            <person name="Zapata F."/>
        </authorList>
    </citation>
    <scope>NUCLEOTIDE SEQUENCE</scope>
    <source>
        <strain evidence="14">UCBG92.1500</strain>
        <tissue evidence="14">Leaf</tissue>
    </source>
</reference>
<accession>A0AA88R2T6</accession>
<keyword evidence="3" id="KW-0134">Cell wall</keyword>
<keyword evidence="10" id="KW-0732">Signal</keyword>
<dbReference type="GO" id="GO:0005975">
    <property type="term" value="P:carbohydrate metabolic process"/>
    <property type="evidence" value="ECO:0007669"/>
    <property type="project" value="InterPro"/>
</dbReference>
<dbReference type="Gene3D" id="2.160.20.10">
    <property type="entry name" value="Single-stranded right-handed beta-helix, Pectin lyase-like"/>
    <property type="match status" value="1"/>
</dbReference>
<keyword evidence="16" id="KW-1185">Reference proteome</keyword>
<organism evidence="14 16">
    <name type="scientific">Escallonia rubra</name>
    <dbReference type="NCBI Taxonomy" id="112253"/>
    <lineage>
        <taxon>Eukaryota</taxon>
        <taxon>Viridiplantae</taxon>
        <taxon>Streptophyta</taxon>
        <taxon>Embryophyta</taxon>
        <taxon>Tracheophyta</taxon>
        <taxon>Spermatophyta</taxon>
        <taxon>Magnoliopsida</taxon>
        <taxon>eudicotyledons</taxon>
        <taxon>Gunneridae</taxon>
        <taxon>Pentapetalae</taxon>
        <taxon>asterids</taxon>
        <taxon>campanulids</taxon>
        <taxon>Escalloniales</taxon>
        <taxon>Escalloniaceae</taxon>
        <taxon>Escallonia</taxon>
    </lineage>
</organism>
<evidence type="ECO:0000256" key="5">
    <source>
        <dbReference type="ARBA" id="ARBA00022801"/>
    </source>
</evidence>
<sequence length="392" mass="41204">MVSIVCFLAILLSFTAFCTSSASEITYNVVNFGAKADGITDSTKSFLSAWSSACASTQSATIYVPPGRYLLGSAQFWGQHCKNSAITMRIAGTLVAPSDYSVIGKNGNWLAFESVDGLSIYGGILDGRGTGLWACKASGKSCPSGATTLAFYNSRNIVVSGLTSLNSQMFHMVVYGCTNAKLQGLKILASASSPNTDGIHLQLSSGVSILNSRIATGDDCVSIGPGNSNLWIENVACGPGHGISIGSLGWDMQEPGVQNVTVKSVTFKGTQNGVRIKTWARASSAYVKGILFQHLVMVNVQNPVIIDQNYCPNSGNCPTQVSGVKISDVTYQNIHGTSATQVAVKFDCSKQYPCSRIKLEDVNLTYKMQPAVASCLNAGGTMSGMVAPTGCL</sequence>
<evidence type="ECO:0008006" key="17">
    <source>
        <dbReference type="Google" id="ProtNLM"/>
    </source>
</evidence>
<keyword evidence="5 9" id="KW-0378">Hydrolase</keyword>
<dbReference type="EMBL" id="JAVXUO010001680">
    <property type="protein sequence ID" value="KAK2980082.1"/>
    <property type="molecule type" value="Genomic_DNA"/>
</dbReference>
<evidence type="ECO:0000313" key="15">
    <source>
        <dbReference type="EMBL" id="KAK2996033.1"/>
    </source>
</evidence>
<dbReference type="InterPro" id="IPR000743">
    <property type="entry name" value="Glyco_hydro_28"/>
</dbReference>
<evidence type="ECO:0000313" key="11">
    <source>
        <dbReference type="EMBL" id="KAK2967372.1"/>
    </source>
</evidence>
<proteinExistence type="inferred from homology"/>
<dbReference type="GO" id="GO:0004650">
    <property type="term" value="F:polygalacturonase activity"/>
    <property type="evidence" value="ECO:0007669"/>
    <property type="project" value="InterPro"/>
</dbReference>
<dbReference type="SUPFAM" id="SSF51126">
    <property type="entry name" value="Pectin lyase-like"/>
    <property type="match status" value="1"/>
</dbReference>
<evidence type="ECO:0000256" key="7">
    <source>
        <dbReference type="ARBA" id="ARBA00023316"/>
    </source>
</evidence>
<keyword evidence="4" id="KW-0964">Secreted</keyword>
<dbReference type="InterPro" id="IPR011050">
    <property type="entry name" value="Pectin_lyase_fold/virulence"/>
</dbReference>
<dbReference type="EMBL" id="JAVXUO010001680">
    <property type="protein sequence ID" value="KAK2980081.1"/>
    <property type="molecule type" value="Genomic_DNA"/>
</dbReference>
<evidence type="ECO:0000313" key="16">
    <source>
        <dbReference type="Proteomes" id="UP001187471"/>
    </source>
</evidence>
<protein>
    <recommendedName>
        <fullName evidence="17">Polygalacturonase</fullName>
    </recommendedName>
</protein>
<evidence type="ECO:0000313" key="14">
    <source>
        <dbReference type="EMBL" id="KAK2980082.1"/>
    </source>
</evidence>
<gene>
    <name evidence="15" type="ORF">RJ640_002193</name>
    <name evidence="11" type="ORF">RJ640_016846</name>
    <name evidence="13" type="ORF">RJ640_018436</name>
    <name evidence="14" type="ORF">RJ640_018437</name>
    <name evidence="12" type="ORF">RJ640_023886</name>
</gene>
<dbReference type="Proteomes" id="UP001187471">
    <property type="component" value="Unassembled WGS sequence"/>
</dbReference>
<evidence type="ECO:0000256" key="4">
    <source>
        <dbReference type="ARBA" id="ARBA00022525"/>
    </source>
</evidence>
<evidence type="ECO:0000256" key="10">
    <source>
        <dbReference type="SAM" id="SignalP"/>
    </source>
</evidence>
<evidence type="ECO:0000313" key="13">
    <source>
        <dbReference type="EMBL" id="KAK2980081.1"/>
    </source>
</evidence>